<evidence type="ECO:0000256" key="3">
    <source>
        <dbReference type="ARBA" id="ARBA00022679"/>
    </source>
</evidence>
<evidence type="ECO:0000256" key="12">
    <source>
        <dbReference type="ARBA" id="ARBA00023180"/>
    </source>
</evidence>
<comment type="subcellular location">
    <subcellularLocation>
        <location evidence="1">Membrane</location>
        <topology evidence="1">Single-pass type I membrane protein</topology>
    </subcellularLocation>
</comment>
<dbReference type="InterPro" id="IPR000719">
    <property type="entry name" value="Prot_kinase_dom"/>
</dbReference>
<dbReference type="PROSITE" id="PS00107">
    <property type="entry name" value="PROTEIN_KINASE_ATP"/>
    <property type="match status" value="1"/>
</dbReference>
<evidence type="ECO:0000256" key="7">
    <source>
        <dbReference type="ARBA" id="ARBA00022777"/>
    </source>
</evidence>
<evidence type="ECO:0000256" key="13">
    <source>
        <dbReference type="ARBA" id="ARBA00051243"/>
    </source>
</evidence>
<protein>
    <recommendedName>
        <fullName evidence="2">receptor protein-tyrosine kinase</fullName>
        <ecNumber evidence="2">2.7.10.1</ecNumber>
    </recommendedName>
</protein>
<proteinExistence type="predicted"/>
<keyword evidence="7" id="KW-0418">Kinase</keyword>
<keyword evidence="18" id="KW-1185">Reference proteome</keyword>
<dbReference type="InterPro" id="IPR008266">
    <property type="entry name" value="Tyr_kinase_AS"/>
</dbReference>
<evidence type="ECO:0000256" key="11">
    <source>
        <dbReference type="ARBA" id="ARBA00023137"/>
    </source>
</evidence>
<evidence type="ECO:0000313" key="17">
    <source>
        <dbReference type="EMBL" id="KAH3704462.1"/>
    </source>
</evidence>
<gene>
    <name evidence="17" type="ORF">DPMN_079518</name>
</gene>
<comment type="catalytic activity">
    <reaction evidence="13">
        <text>L-tyrosyl-[protein] + ATP = O-phospho-L-tyrosyl-[protein] + ADP + H(+)</text>
        <dbReference type="Rhea" id="RHEA:10596"/>
        <dbReference type="Rhea" id="RHEA-COMP:10136"/>
        <dbReference type="Rhea" id="RHEA-COMP:20101"/>
        <dbReference type="ChEBI" id="CHEBI:15378"/>
        <dbReference type="ChEBI" id="CHEBI:30616"/>
        <dbReference type="ChEBI" id="CHEBI:46858"/>
        <dbReference type="ChEBI" id="CHEBI:61978"/>
        <dbReference type="ChEBI" id="CHEBI:456216"/>
        <dbReference type="EC" id="2.7.10.1"/>
    </reaction>
</comment>
<dbReference type="InterPro" id="IPR001245">
    <property type="entry name" value="Ser-Thr/Tyr_kinase_cat_dom"/>
</dbReference>
<keyword evidence="8 14" id="KW-0067">ATP-binding</keyword>
<keyword evidence="4 15" id="KW-0812">Transmembrane</keyword>
<evidence type="ECO:0000256" key="10">
    <source>
        <dbReference type="ARBA" id="ARBA00023136"/>
    </source>
</evidence>
<name>A0A9D4BT18_DREPO</name>
<evidence type="ECO:0000256" key="4">
    <source>
        <dbReference type="ARBA" id="ARBA00022692"/>
    </source>
</evidence>
<dbReference type="Pfam" id="PF07714">
    <property type="entry name" value="PK_Tyr_Ser-Thr"/>
    <property type="match status" value="1"/>
</dbReference>
<feature type="non-terminal residue" evidence="17">
    <location>
        <position position="1"/>
    </location>
</feature>
<dbReference type="InterPro" id="IPR017441">
    <property type="entry name" value="Protein_kinase_ATP_BS"/>
</dbReference>
<dbReference type="FunFam" id="1.10.510.10:FF:000190">
    <property type="entry name" value="Proto-oncogene tyrosine-protein kinase receptor Ret"/>
    <property type="match status" value="1"/>
</dbReference>
<feature type="binding site" evidence="14">
    <location>
        <position position="240"/>
    </location>
    <ligand>
        <name>ATP</name>
        <dbReference type="ChEBI" id="CHEBI:30616"/>
    </ligand>
</feature>
<dbReference type="GO" id="GO:0004714">
    <property type="term" value="F:transmembrane receptor protein tyrosine kinase activity"/>
    <property type="evidence" value="ECO:0007669"/>
    <property type="project" value="UniProtKB-EC"/>
</dbReference>
<keyword evidence="11" id="KW-0829">Tyrosine-protein kinase</keyword>
<keyword evidence="6 14" id="KW-0547">Nucleotide-binding</keyword>
<evidence type="ECO:0000256" key="15">
    <source>
        <dbReference type="SAM" id="Phobius"/>
    </source>
</evidence>
<organism evidence="17 18">
    <name type="scientific">Dreissena polymorpha</name>
    <name type="common">Zebra mussel</name>
    <name type="synonym">Mytilus polymorpha</name>
    <dbReference type="NCBI Taxonomy" id="45954"/>
    <lineage>
        <taxon>Eukaryota</taxon>
        <taxon>Metazoa</taxon>
        <taxon>Spiralia</taxon>
        <taxon>Lophotrochozoa</taxon>
        <taxon>Mollusca</taxon>
        <taxon>Bivalvia</taxon>
        <taxon>Autobranchia</taxon>
        <taxon>Heteroconchia</taxon>
        <taxon>Euheterodonta</taxon>
        <taxon>Imparidentia</taxon>
        <taxon>Neoheterodontei</taxon>
        <taxon>Myida</taxon>
        <taxon>Dreissenoidea</taxon>
        <taxon>Dreissenidae</taxon>
        <taxon>Dreissena</taxon>
    </lineage>
</organism>
<comment type="caution">
    <text evidence="17">The sequence shown here is derived from an EMBL/GenBank/DDBJ whole genome shotgun (WGS) entry which is preliminary data.</text>
</comment>
<dbReference type="GO" id="GO:0005524">
    <property type="term" value="F:ATP binding"/>
    <property type="evidence" value="ECO:0007669"/>
    <property type="project" value="UniProtKB-UniRule"/>
</dbReference>
<dbReference type="InterPro" id="IPR050122">
    <property type="entry name" value="RTK"/>
</dbReference>
<dbReference type="EC" id="2.7.10.1" evidence="2"/>
<evidence type="ECO:0000256" key="9">
    <source>
        <dbReference type="ARBA" id="ARBA00022989"/>
    </source>
</evidence>
<dbReference type="EMBL" id="JAIWYP010000015">
    <property type="protein sequence ID" value="KAH3704462.1"/>
    <property type="molecule type" value="Genomic_DNA"/>
</dbReference>
<sequence>INTSLEKWDKWWRLTITITKVPIQVDQKILRVFVRNVSYDVRLTVGHKPCSECEVNKHCVSDRCICKPGFIPNLDVCLPETPTTAADRAEDSKKMPPLAHKAAVSIPTVVGSTLGALGVVLVALIIFVCYRRMRKKHKLKMQAPNVHYTDPSYMYQYEYHSEANLIKDNPTVHNQGYETAPKRSVRKENTYISMKTDKLEFPRENLQLGVDLGQGRFGKVIQAQAMNITGSCNWERVAVKTCRGTATDTEKQDLYSELEIMRKIPTHPNVVGLYGCCSKIEPLYIILEYVQRGSLMDYLRRCRPSSRMSNGSMLSMSSSSSFMQPRAKDLTIFALQIARGMAHIASCGIIHRDLAARNVLLATDFTCKICDFGLARDVEGIDVYERTSKGPLPIRWMAPEALADNMYTTKSDVWSYGILLWEIVTLGATPYSGKSAMEVMRLVMQGQYLPRPLHCKEEMYMLMEKCWCKPNERPSFADIVTHHEALMDDDYIMLSDYEESDYGWLDSYTTDERL</sequence>
<dbReference type="Gene3D" id="1.10.510.10">
    <property type="entry name" value="Transferase(Phosphotransferase) domain 1"/>
    <property type="match status" value="1"/>
</dbReference>
<dbReference type="PROSITE" id="PS00109">
    <property type="entry name" value="PROTEIN_KINASE_TYR"/>
    <property type="match status" value="1"/>
</dbReference>
<keyword evidence="10 15" id="KW-0472">Membrane</keyword>
<evidence type="ECO:0000256" key="2">
    <source>
        <dbReference type="ARBA" id="ARBA00011902"/>
    </source>
</evidence>
<evidence type="ECO:0000256" key="1">
    <source>
        <dbReference type="ARBA" id="ARBA00004479"/>
    </source>
</evidence>
<dbReference type="PROSITE" id="PS50011">
    <property type="entry name" value="PROTEIN_KINASE_DOM"/>
    <property type="match status" value="1"/>
</dbReference>
<dbReference type="GO" id="GO:0007169">
    <property type="term" value="P:cell surface receptor protein tyrosine kinase signaling pathway"/>
    <property type="evidence" value="ECO:0007669"/>
    <property type="project" value="TreeGrafter"/>
</dbReference>
<evidence type="ECO:0000259" key="16">
    <source>
        <dbReference type="PROSITE" id="PS50011"/>
    </source>
</evidence>
<dbReference type="PRINTS" id="PR00109">
    <property type="entry name" value="TYRKINASE"/>
</dbReference>
<feature type="transmembrane region" description="Helical" evidence="15">
    <location>
        <begin position="104"/>
        <end position="130"/>
    </location>
</feature>
<dbReference type="SMART" id="SM00219">
    <property type="entry name" value="TyrKc"/>
    <property type="match status" value="1"/>
</dbReference>
<accession>A0A9D4BT18</accession>
<reference evidence="17" key="2">
    <citation type="submission" date="2020-11" db="EMBL/GenBank/DDBJ databases">
        <authorList>
            <person name="McCartney M.A."/>
            <person name="Auch B."/>
            <person name="Kono T."/>
            <person name="Mallez S."/>
            <person name="Becker A."/>
            <person name="Gohl D.M."/>
            <person name="Silverstein K.A.T."/>
            <person name="Koren S."/>
            <person name="Bechman K.B."/>
            <person name="Herman A."/>
            <person name="Abrahante J.E."/>
            <person name="Garbe J."/>
        </authorList>
    </citation>
    <scope>NUCLEOTIDE SEQUENCE</scope>
    <source>
        <strain evidence="17">Duluth1</strain>
        <tissue evidence="17">Whole animal</tissue>
    </source>
</reference>
<dbReference type="InterPro" id="IPR020635">
    <property type="entry name" value="Tyr_kinase_cat_dom"/>
</dbReference>
<keyword evidence="3" id="KW-0808">Transferase</keyword>
<dbReference type="InterPro" id="IPR011009">
    <property type="entry name" value="Kinase-like_dom_sf"/>
</dbReference>
<keyword evidence="12" id="KW-0325">Glycoprotein</keyword>
<dbReference type="Gene3D" id="3.30.200.20">
    <property type="entry name" value="Phosphorylase Kinase, domain 1"/>
    <property type="match status" value="1"/>
</dbReference>
<dbReference type="SUPFAM" id="SSF56112">
    <property type="entry name" value="Protein kinase-like (PK-like)"/>
    <property type="match status" value="1"/>
</dbReference>
<evidence type="ECO:0000256" key="6">
    <source>
        <dbReference type="ARBA" id="ARBA00022741"/>
    </source>
</evidence>
<evidence type="ECO:0000256" key="8">
    <source>
        <dbReference type="ARBA" id="ARBA00022840"/>
    </source>
</evidence>
<reference evidence="17" key="1">
    <citation type="journal article" date="2019" name="bioRxiv">
        <title>The Genome of the Zebra Mussel, Dreissena polymorpha: A Resource for Invasive Species Research.</title>
        <authorList>
            <person name="McCartney M.A."/>
            <person name="Auch B."/>
            <person name="Kono T."/>
            <person name="Mallez S."/>
            <person name="Zhang Y."/>
            <person name="Obille A."/>
            <person name="Becker A."/>
            <person name="Abrahante J.E."/>
            <person name="Garbe J."/>
            <person name="Badalamenti J.P."/>
            <person name="Herman A."/>
            <person name="Mangelson H."/>
            <person name="Liachko I."/>
            <person name="Sullivan S."/>
            <person name="Sone E.D."/>
            <person name="Koren S."/>
            <person name="Silverstein K.A.T."/>
            <person name="Beckman K.B."/>
            <person name="Gohl D.M."/>
        </authorList>
    </citation>
    <scope>NUCLEOTIDE SEQUENCE</scope>
    <source>
        <strain evidence="17">Duluth1</strain>
        <tissue evidence="17">Whole animal</tissue>
    </source>
</reference>
<feature type="domain" description="Protein kinase" evidence="16">
    <location>
        <begin position="206"/>
        <end position="486"/>
    </location>
</feature>
<evidence type="ECO:0000256" key="5">
    <source>
        <dbReference type="ARBA" id="ARBA00022729"/>
    </source>
</evidence>
<dbReference type="GO" id="GO:0005886">
    <property type="term" value="C:plasma membrane"/>
    <property type="evidence" value="ECO:0007669"/>
    <property type="project" value="TreeGrafter"/>
</dbReference>
<dbReference type="Proteomes" id="UP000828390">
    <property type="component" value="Unassembled WGS sequence"/>
</dbReference>
<dbReference type="CDD" id="cd00192">
    <property type="entry name" value="PTKc"/>
    <property type="match status" value="1"/>
</dbReference>
<evidence type="ECO:0000256" key="14">
    <source>
        <dbReference type="PROSITE-ProRule" id="PRU10141"/>
    </source>
</evidence>
<evidence type="ECO:0000313" key="18">
    <source>
        <dbReference type="Proteomes" id="UP000828390"/>
    </source>
</evidence>
<dbReference type="AlphaFoldDB" id="A0A9D4BT18"/>
<dbReference type="PANTHER" id="PTHR24416:SF621">
    <property type="entry name" value="TYROSINE KINASE RECEPTOR CAD96CA"/>
    <property type="match status" value="1"/>
</dbReference>
<keyword evidence="5" id="KW-0732">Signal</keyword>
<dbReference type="GO" id="GO:0043235">
    <property type="term" value="C:receptor complex"/>
    <property type="evidence" value="ECO:0007669"/>
    <property type="project" value="TreeGrafter"/>
</dbReference>
<keyword evidence="9 15" id="KW-1133">Transmembrane helix</keyword>
<dbReference type="PANTHER" id="PTHR24416">
    <property type="entry name" value="TYROSINE-PROTEIN KINASE RECEPTOR"/>
    <property type="match status" value="1"/>
</dbReference>